<protein>
    <submittedName>
        <fullName evidence="1">Uncharacterized protein</fullName>
    </submittedName>
</protein>
<evidence type="ECO:0000313" key="1">
    <source>
        <dbReference type="EMBL" id="QSS66441.1"/>
    </source>
</evidence>
<dbReference type="OrthoDB" id="10660017at2759"/>
<evidence type="ECO:0000313" key="2">
    <source>
        <dbReference type="Proteomes" id="UP000663671"/>
    </source>
</evidence>
<reference evidence="1" key="1">
    <citation type="submission" date="2021-01" db="EMBL/GenBank/DDBJ databases">
        <title>Chromosome-level genome assembly of a human fungal pathogen reveals clustering of transcriptionally co-regulated genes.</title>
        <authorList>
            <person name="Voorhies M."/>
            <person name="Cohen S."/>
            <person name="Shea T.P."/>
            <person name="Petrus S."/>
            <person name="Munoz J.F."/>
            <person name="Poplawski S."/>
            <person name="Goldman W.E."/>
            <person name="Michael T."/>
            <person name="Cuomo C.A."/>
            <person name="Sil A."/>
            <person name="Beyhan S."/>
        </authorList>
    </citation>
    <scope>NUCLEOTIDE SEQUENCE</scope>
    <source>
        <strain evidence="1">WU24</strain>
    </source>
</reference>
<organism evidence="1 2">
    <name type="scientific">Ajellomyces capsulatus</name>
    <name type="common">Darling's disease fungus</name>
    <name type="synonym">Histoplasma capsulatum</name>
    <dbReference type="NCBI Taxonomy" id="5037"/>
    <lineage>
        <taxon>Eukaryota</taxon>
        <taxon>Fungi</taxon>
        <taxon>Dikarya</taxon>
        <taxon>Ascomycota</taxon>
        <taxon>Pezizomycotina</taxon>
        <taxon>Eurotiomycetes</taxon>
        <taxon>Eurotiomycetidae</taxon>
        <taxon>Onygenales</taxon>
        <taxon>Ajellomycetaceae</taxon>
        <taxon>Histoplasma</taxon>
    </lineage>
</organism>
<proteinExistence type="predicted"/>
<dbReference type="AlphaFoldDB" id="A0A8A1MK09"/>
<dbReference type="Proteomes" id="UP000663671">
    <property type="component" value="Chromosome 3"/>
</dbReference>
<name>A0A8A1MK09_AJECA</name>
<gene>
    <name evidence="1" type="ORF">I7I51_07298</name>
</gene>
<sequence length="260" mass="29296">MSLYAGTGIRKFDSGVSQFMRLSIAQYSKLWHSKLDSLTFALPLTASIWVRVSVGENQLRATMQNPDPTTLEPLWRNSTTASGTGFRTGDLVMSFTEYTELPIACSWDTPRNCYARNRQLTKLTGADCWCCDSDTRCGANALEWTVSGKESVYGVGLDGAARGACHVTGPSKLTPKKMVSCQNQDDRLVEKYLNETFIEAGGGRPQNIREIQKRRATCHSIQNMHLEAFSSTWRDWNHAICAYKSRNQYKRYKHSLHYIG</sequence>
<dbReference type="EMBL" id="CP069115">
    <property type="protein sequence ID" value="QSS66441.1"/>
    <property type="molecule type" value="Genomic_DNA"/>
</dbReference>
<accession>A0A8A1MK09</accession>
<dbReference type="VEuPathDB" id="FungiDB:I7I51_07298"/>